<keyword evidence="5" id="KW-0560">Oxidoreductase</keyword>
<dbReference type="InterPro" id="IPR022663">
    <property type="entry name" value="DapB_C"/>
</dbReference>
<evidence type="ECO:0000256" key="1">
    <source>
        <dbReference type="ARBA" id="ARBA00006642"/>
    </source>
</evidence>
<evidence type="ECO:0000256" key="2">
    <source>
        <dbReference type="ARBA" id="ARBA00022605"/>
    </source>
</evidence>
<protein>
    <recommendedName>
        <fullName evidence="9">4-hydroxy-tetrahydrodipicolinate reductase</fullName>
        <ecNumber evidence="9">1.17.1.8</ecNumber>
    </recommendedName>
</protein>
<keyword evidence="4" id="KW-0220">Diaminopimelate biosynthesis</keyword>
<dbReference type="GO" id="GO:0009089">
    <property type="term" value="P:lysine biosynthetic process via diaminopimelate"/>
    <property type="evidence" value="ECO:0007669"/>
    <property type="project" value="InterPro"/>
</dbReference>
<dbReference type="InterPro" id="IPR036291">
    <property type="entry name" value="NAD(P)-bd_dom_sf"/>
</dbReference>
<proteinExistence type="inferred from homology"/>
<dbReference type="SUPFAM" id="SSF51735">
    <property type="entry name" value="NAD(P)-binding Rossmann-fold domains"/>
    <property type="match status" value="1"/>
</dbReference>
<dbReference type="EC" id="1.17.1.8" evidence="9"/>
<dbReference type="AlphaFoldDB" id="A0A2R4M4R7"/>
<dbReference type="Gene3D" id="3.40.50.720">
    <property type="entry name" value="NAD(P)-binding Rossmann-like Domain"/>
    <property type="match status" value="1"/>
</dbReference>
<dbReference type="Pfam" id="PF01113">
    <property type="entry name" value="DapB_N"/>
    <property type="match status" value="1"/>
</dbReference>
<keyword evidence="7" id="KW-0457">Lysine biosynthesis</keyword>
<keyword evidence="3" id="KW-0521">NADP</keyword>
<dbReference type="PANTHER" id="PTHR20836">
    <property type="entry name" value="DIHYDRODIPICOLINATE REDUCTASE"/>
    <property type="match status" value="1"/>
</dbReference>
<dbReference type="Proteomes" id="UP000241447">
    <property type="component" value="Chromosome"/>
</dbReference>
<gene>
    <name evidence="14" type="ORF">DA792_14520</name>
</gene>
<dbReference type="RefSeq" id="WP_107720561.1">
    <property type="nucleotide sequence ID" value="NZ_CP028475.1"/>
</dbReference>
<dbReference type="GO" id="GO:0008839">
    <property type="term" value="F:4-hydroxy-tetrahydrodipicolinate reductase"/>
    <property type="evidence" value="ECO:0007669"/>
    <property type="project" value="UniProtKB-EC"/>
</dbReference>
<feature type="domain" description="Dihydrodipicolinate reductase N-terminal" evidence="12">
    <location>
        <begin position="4"/>
        <end position="109"/>
    </location>
</feature>
<evidence type="ECO:0000256" key="10">
    <source>
        <dbReference type="ARBA" id="ARBA00049080"/>
    </source>
</evidence>
<evidence type="ECO:0000256" key="7">
    <source>
        <dbReference type="ARBA" id="ARBA00023154"/>
    </source>
</evidence>
<sequence length="229" mass="24140">MMTRISILGATGKVGQELRALIEQAPELALVEAISGTQQEDTVPLSEATLKDADVLIDFSTPAAVMALLDRLEGNPLPLVIGTTGFSQDQTARLNAQAAQRPILIGANFTKGFEAFVATALTLAKAVPDAAITVAEVYKAAKKPTPSGTTQRLARELSAVTGHDVDLDIQRIGDTAGITTVSFNYNVAQLRLDLSVTTRAAYAAGALEAALWLIGHADGLYTPKDMLDH</sequence>
<evidence type="ECO:0000259" key="13">
    <source>
        <dbReference type="Pfam" id="PF05173"/>
    </source>
</evidence>
<keyword evidence="6" id="KW-0520">NAD</keyword>
<evidence type="ECO:0000256" key="4">
    <source>
        <dbReference type="ARBA" id="ARBA00022915"/>
    </source>
</evidence>
<comment type="similarity">
    <text evidence="1">Belongs to the DapB family.</text>
</comment>
<comment type="catalytic activity">
    <reaction evidence="10">
        <text>(S)-2,3,4,5-tetrahydrodipicolinate + NADP(+) + H2O = (2S,4S)-4-hydroxy-2,3,4,5-tetrahydrodipicolinate + NADPH + H(+)</text>
        <dbReference type="Rhea" id="RHEA:35331"/>
        <dbReference type="ChEBI" id="CHEBI:15377"/>
        <dbReference type="ChEBI" id="CHEBI:15378"/>
        <dbReference type="ChEBI" id="CHEBI:16845"/>
        <dbReference type="ChEBI" id="CHEBI:57783"/>
        <dbReference type="ChEBI" id="CHEBI:58349"/>
        <dbReference type="ChEBI" id="CHEBI:67139"/>
        <dbReference type="EC" id="1.17.1.8"/>
    </reaction>
</comment>
<feature type="domain" description="Dihydrodipicolinate reductase C-terminal" evidence="13">
    <location>
        <begin position="115"/>
        <end position="227"/>
    </location>
</feature>
<evidence type="ECO:0000313" key="15">
    <source>
        <dbReference type="Proteomes" id="UP000241447"/>
    </source>
</evidence>
<dbReference type="EMBL" id="CP028475">
    <property type="protein sequence ID" value="AVW92146.1"/>
    <property type="molecule type" value="Genomic_DNA"/>
</dbReference>
<dbReference type="InterPro" id="IPR000846">
    <property type="entry name" value="DapB_N"/>
</dbReference>
<evidence type="ECO:0000259" key="12">
    <source>
        <dbReference type="Pfam" id="PF01113"/>
    </source>
</evidence>
<evidence type="ECO:0000256" key="8">
    <source>
        <dbReference type="ARBA" id="ARBA00037922"/>
    </source>
</evidence>
<dbReference type="Pfam" id="PF05173">
    <property type="entry name" value="DapB_C"/>
    <property type="match status" value="1"/>
</dbReference>
<evidence type="ECO:0000256" key="9">
    <source>
        <dbReference type="ARBA" id="ARBA00038983"/>
    </source>
</evidence>
<dbReference type="PIRSF" id="PIRSF000161">
    <property type="entry name" value="DHPR"/>
    <property type="match status" value="1"/>
</dbReference>
<dbReference type="PANTHER" id="PTHR20836:SF0">
    <property type="entry name" value="4-HYDROXY-TETRAHYDRODIPICOLINATE REDUCTASE 1, CHLOROPLASTIC-RELATED"/>
    <property type="match status" value="1"/>
</dbReference>
<accession>A0A2R4M4R7</accession>
<evidence type="ECO:0000256" key="11">
    <source>
        <dbReference type="ARBA" id="ARBA00049396"/>
    </source>
</evidence>
<evidence type="ECO:0000313" key="14">
    <source>
        <dbReference type="EMBL" id="AVW92146.1"/>
    </source>
</evidence>
<reference evidence="14 15" key="1">
    <citation type="submission" date="2018-03" db="EMBL/GenBank/DDBJ databases">
        <title>The Complete Genome of Celeribacter baekdonensis strain LH4, a Thiosulfate-Oxidizing Alphaproteobacterium Isolated from Gulf of Mexico Continental Slope Sediments.</title>
        <authorList>
            <person name="Flood B.E."/>
            <person name="Bailey J.V."/>
            <person name="Leprich D."/>
        </authorList>
    </citation>
    <scope>NUCLEOTIDE SEQUENCE [LARGE SCALE GENOMIC DNA]</scope>
    <source>
        <strain evidence="14 15">LH4</strain>
    </source>
</reference>
<keyword evidence="2" id="KW-0028">Amino-acid biosynthesis</keyword>
<dbReference type="GO" id="GO:0019877">
    <property type="term" value="P:diaminopimelate biosynthetic process"/>
    <property type="evidence" value="ECO:0007669"/>
    <property type="project" value="UniProtKB-KW"/>
</dbReference>
<organism evidence="14 15">
    <name type="scientific">Celeribacter baekdonensis</name>
    <dbReference type="NCBI Taxonomy" id="875171"/>
    <lineage>
        <taxon>Bacteria</taxon>
        <taxon>Pseudomonadati</taxon>
        <taxon>Pseudomonadota</taxon>
        <taxon>Alphaproteobacteria</taxon>
        <taxon>Rhodobacterales</taxon>
        <taxon>Roseobacteraceae</taxon>
        <taxon>Celeribacter</taxon>
    </lineage>
</organism>
<evidence type="ECO:0000256" key="5">
    <source>
        <dbReference type="ARBA" id="ARBA00023002"/>
    </source>
</evidence>
<dbReference type="InterPro" id="IPR023940">
    <property type="entry name" value="DHDPR_bac"/>
</dbReference>
<dbReference type="CDD" id="cd02274">
    <property type="entry name" value="DHDPR_N"/>
    <property type="match status" value="1"/>
</dbReference>
<dbReference type="Gene3D" id="3.30.360.10">
    <property type="entry name" value="Dihydrodipicolinate Reductase, domain 2"/>
    <property type="match status" value="1"/>
</dbReference>
<evidence type="ECO:0000256" key="3">
    <source>
        <dbReference type="ARBA" id="ARBA00022857"/>
    </source>
</evidence>
<comment type="pathway">
    <text evidence="8">Amino-acid biosynthesis; L-lysine biosynthesis via DAP pathway; (S)-tetrahydrodipicolinate from L-aspartate: step 4/4.</text>
</comment>
<evidence type="ECO:0000256" key="6">
    <source>
        <dbReference type="ARBA" id="ARBA00023027"/>
    </source>
</evidence>
<dbReference type="KEGG" id="cbak:DA792_14520"/>
<name>A0A2R4M4R7_9RHOB</name>
<comment type="catalytic activity">
    <reaction evidence="11">
        <text>(S)-2,3,4,5-tetrahydrodipicolinate + NAD(+) + H2O = (2S,4S)-4-hydroxy-2,3,4,5-tetrahydrodipicolinate + NADH + H(+)</text>
        <dbReference type="Rhea" id="RHEA:35323"/>
        <dbReference type="ChEBI" id="CHEBI:15377"/>
        <dbReference type="ChEBI" id="CHEBI:15378"/>
        <dbReference type="ChEBI" id="CHEBI:16845"/>
        <dbReference type="ChEBI" id="CHEBI:57540"/>
        <dbReference type="ChEBI" id="CHEBI:57945"/>
        <dbReference type="ChEBI" id="CHEBI:67139"/>
        <dbReference type="EC" id="1.17.1.8"/>
    </reaction>
</comment>